<organism evidence="6 7">
    <name type="scientific">Chloracidobacterium sp. N</name>
    <dbReference type="NCBI Taxonomy" id="2821540"/>
    <lineage>
        <taxon>Bacteria</taxon>
        <taxon>Pseudomonadati</taxon>
        <taxon>Acidobacteriota</taxon>
        <taxon>Terriglobia</taxon>
        <taxon>Terriglobales</taxon>
        <taxon>Acidobacteriaceae</taxon>
        <taxon>Chloracidobacterium</taxon>
        <taxon>Chloracidobacterium aggregatum</taxon>
    </lineage>
</organism>
<dbReference type="InterPro" id="IPR007452">
    <property type="entry name" value="TamB_C"/>
</dbReference>
<keyword evidence="4" id="KW-0472">Membrane</keyword>
<name>A0ABX8AXW5_9BACT</name>
<protein>
    <submittedName>
        <fullName evidence="6">Translocation/assembly module TamB domain-containing protein</fullName>
    </submittedName>
</protein>
<proteinExistence type="predicted"/>
<keyword evidence="3" id="KW-1133">Transmembrane helix</keyword>
<dbReference type="PANTHER" id="PTHR36985">
    <property type="entry name" value="TRANSLOCATION AND ASSEMBLY MODULE SUBUNIT TAMB"/>
    <property type="match status" value="1"/>
</dbReference>
<evidence type="ECO:0000256" key="3">
    <source>
        <dbReference type="ARBA" id="ARBA00022989"/>
    </source>
</evidence>
<dbReference type="PANTHER" id="PTHR36985:SF1">
    <property type="entry name" value="TRANSLOCATION AND ASSEMBLY MODULE SUBUNIT TAMB"/>
    <property type="match status" value="1"/>
</dbReference>
<comment type="subcellular location">
    <subcellularLocation>
        <location evidence="1">Membrane</location>
        <topology evidence="1">Single-pass membrane protein</topology>
    </subcellularLocation>
</comment>
<keyword evidence="7" id="KW-1185">Reference proteome</keyword>
<evidence type="ECO:0000256" key="2">
    <source>
        <dbReference type="ARBA" id="ARBA00022692"/>
    </source>
</evidence>
<reference evidence="6 7" key="1">
    <citation type="submission" date="2021-03" db="EMBL/GenBank/DDBJ databases">
        <title>Genomic and phenotypic characterization of Chloracidobacterium isolates provides evidence for multiple species.</title>
        <authorList>
            <person name="Saini M.K."/>
            <person name="Costas A.M.G."/>
            <person name="Tank M."/>
            <person name="Bryant D.A."/>
        </authorList>
    </citation>
    <scope>NUCLEOTIDE SEQUENCE [LARGE SCALE GENOMIC DNA]</scope>
    <source>
        <strain evidence="6 7">N</strain>
    </source>
</reference>
<accession>A0ABX8AXW5</accession>
<dbReference type="Proteomes" id="UP000677668">
    <property type="component" value="Chromosome 1"/>
</dbReference>
<evidence type="ECO:0000256" key="4">
    <source>
        <dbReference type="ARBA" id="ARBA00023136"/>
    </source>
</evidence>
<evidence type="ECO:0000256" key="1">
    <source>
        <dbReference type="ARBA" id="ARBA00004167"/>
    </source>
</evidence>
<keyword evidence="2" id="KW-0812">Transmembrane</keyword>
<feature type="domain" description="Translocation and assembly module TamB C-terminal" evidence="5">
    <location>
        <begin position="1076"/>
        <end position="1425"/>
    </location>
</feature>
<sequence>MAVTRGQRWRMAFLALALVVTGLLSAGVVWVVQGGLDDFVRRKLIAELERQTDVRAEIDDLRVHLFSTSAEAGRIACFLPGDAQPFFTADRLTAEINVESLWRQAFSLRHLTLDRPALNLTFDDRGINLARIRLPERRRTLPAEADEPLVDEVLEGSRIVIRDGTVQVAAATYGVDGQIDHFALFGRTLDKRTLRVETGFDAATVTVTAGDGRRRTLNEARLRLTGTVTKEAAEIDTLLLTTPLGEVTAAGRVRWPDNVPRYEGNAYVTLDLAATSQTLLAGLPLTGRVQMPVRVAGDAEQIALEGNLEPLTGRLAGVTVSGLTAQYVLDTPFGRFPNRAEGDVKAGRVTFAGYALDSLSAHVAVSPTAVDITGATARVMGGRLQGQMRLAYPAETRERSQARFNLTGFDVGQVARLTPLPARVLTGRGNVQLEAAWPGLEALRASGRVQATLTGEAVPPEGSPETAPLPLTAEVRAGLTPGVVEVESLVARVGEGVLTVSGRYGWRAREVNATLDYHTPELAQAQTLAKWLGFNIPALTTQTEDARLELRGAGDVTGTIAGSLKAPTLTGTASVGGIYVNDQRIGRAAVKFEASPTTVTLTEASLVQPDGGCIVAGFNGSWTESQPTQVNLKAYELKLASLGAILQTIPATNALGDRLTDLGGRADGEFNLTGLPNLAALTGGLGSRDWLKAAEQIRGDGTLALTTTKTPLGELRRGEARVSFRDDEWVLEGLVARFPAGVISGQGRYQPSAGAYDVALQSNGLDAAAVAQTFGRTDLPLAGVIRFDVSSRSTVSQVLSNHLDFAFKATSETLTIGNDTFRDVRLSAASDPDGEKARLTLTAQYRDFAYRADATVTYLDPDGELALLVESQFDFNQTPLAPVLSIFDVGPQNLNGEITGRLRLAGPLYAVDPVTDEGGFTTGKLALTGDFSALRLVVPLGELGAVQDNYVIVNDGPLQFSVSDRALEFRNFRLRDERGETTSLALAGKLGLTGGRDTVTAEGKVDLKLLRGFSKRITSRGELTIKATLGGSLLNPRLTGYTDIDDFGLRITDVPLALENGGGRILFNANRAQIETLTADAGGGKVEVTGGAIFERLSDVRWRFGLRAENVRVKYPRDIRSLADGDLVLQGNRSLQVLSGVVRIKRAEYTTNTDLATLVRTQFIGLGGVGSSLQTRARRATFTTLDVRVEAPDTLFIRNNIADVVGAASLRLSGSIDDPDVSGRVLITRGQLEFRNDRFEVTRGVVVIPEGPAGTTFYDIQAEATIQGYRIIVGLTGTADNFNPILRSEPNLPQSSILSLLATGTLPPPEIANTTTAAQQANVSAATTLLSELLTERIEEQTGRLFGINRFQIDPLLVGRGGDPTARLTVGRRITKDLSVTFSTNLATAEEQIILIEYRLRNNVSIIGIRDQRGNFGFDVRVTKRF</sequence>
<dbReference type="Pfam" id="PF04357">
    <property type="entry name" value="TamB"/>
    <property type="match status" value="1"/>
</dbReference>
<dbReference type="EMBL" id="CP072642">
    <property type="protein sequence ID" value="QUV93538.1"/>
    <property type="molecule type" value="Genomic_DNA"/>
</dbReference>
<dbReference type="RefSeq" id="WP_211421910.1">
    <property type="nucleotide sequence ID" value="NZ_CP072642.1"/>
</dbReference>
<evidence type="ECO:0000313" key="6">
    <source>
        <dbReference type="EMBL" id="QUV93538.1"/>
    </source>
</evidence>
<evidence type="ECO:0000313" key="7">
    <source>
        <dbReference type="Proteomes" id="UP000677668"/>
    </source>
</evidence>
<gene>
    <name evidence="6" type="ORF">J8C05_09175</name>
</gene>
<evidence type="ECO:0000259" key="5">
    <source>
        <dbReference type="Pfam" id="PF04357"/>
    </source>
</evidence>